<reference evidence="5" key="1">
    <citation type="journal article" date="2020" name="Nature">
        <title>Giant virus diversity and host interactions through global metagenomics.</title>
        <authorList>
            <person name="Schulz F."/>
            <person name="Roux S."/>
            <person name="Paez-Espino D."/>
            <person name="Jungbluth S."/>
            <person name="Walsh D.A."/>
            <person name="Denef V.J."/>
            <person name="McMahon K.D."/>
            <person name="Konstantinidis K.T."/>
            <person name="Eloe-Fadrosh E.A."/>
            <person name="Kyrpides N.C."/>
            <person name="Woyke T."/>
        </authorList>
    </citation>
    <scope>NUCLEOTIDE SEQUENCE</scope>
    <source>
        <strain evidence="5">GVMAG-M-3300025860-12</strain>
    </source>
</reference>
<evidence type="ECO:0000259" key="4">
    <source>
        <dbReference type="PROSITE" id="PS50915"/>
    </source>
</evidence>
<dbReference type="AlphaFoldDB" id="A0A6C0J3H3"/>
<feature type="domain" description="Beta/gamma crystallin 'Greek key'" evidence="4">
    <location>
        <begin position="126"/>
        <end position="170"/>
    </location>
</feature>
<dbReference type="PROSITE" id="PS50915">
    <property type="entry name" value="CRYSTALLIN_BETA_GAMMA"/>
    <property type="match status" value="1"/>
</dbReference>
<feature type="compositionally biased region" description="Basic and acidic residues" evidence="3">
    <location>
        <begin position="27"/>
        <end position="38"/>
    </location>
</feature>
<feature type="region of interest" description="Disordered" evidence="3">
    <location>
        <begin position="26"/>
        <end position="97"/>
    </location>
</feature>
<evidence type="ECO:0000313" key="5">
    <source>
        <dbReference type="EMBL" id="QHU00219.1"/>
    </source>
</evidence>
<protein>
    <recommendedName>
        <fullName evidence="4">Beta/gamma crystallin 'Greek key' domain-containing protein</fullName>
    </recommendedName>
</protein>
<name>A0A6C0J3H3_9ZZZZ</name>
<evidence type="ECO:0000256" key="1">
    <source>
        <dbReference type="ARBA" id="ARBA00009646"/>
    </source>
</evidence>
<dbReference type="EMBL" id="MN740324">
    <property type="protein sequence ID" value="QHU00219.1"/>
    <property type="molecule type" value="Genomic_DNA"/>
</dbReference>
<dbReference type="SUPFAM" id="SSF49695">
    <property type="entry name" value="gamma-Crystallin-like"/>
    <property type="match status" value="1"/>
</dbReference>
<accession>A0A6C0J3H3</accession>
<evidence type="ECO:0000256" key="3">
    <source>
        <dbReference type="SAM" id="MobiDB-lite"/>
    </source>
</evidence>
<feature type="compositionally biased region" description="Basic residues" evidence="3">
    <location>
        <begin position="39"/>
        <end position="97"/>
    </location>
</feature>
<dbReference type="InterPro" id="IPR011024">
    <property type="entry name" value="G_crystallin-like"/>
</dbReference>
<dbReference type="Gene3D" id="2.60.20.10">
    <property type="entry name" value="Crystallins"/>
    <property type="match status" value="1"/>
</dbReference>
<sequence length="227" mass="25073">MSKLTQMSDTENIYGMIGGQKIPILRKIPEMEGGERGRSPGRRGRSPNKTVVHKTVIKKRSPSPGRKGRSPNKTVVHKTVIKKRSPSPGRKGRSPNKTVVHKTVIKGISPSPGRRGRSPTRCGQKGQAAFFEHCNFKGTKICLKPGIYSKEQLEKKGLMNDTLSSVRPNGLFVKLYKNNNIFSKDYITLTTETSCLKNKISESGKNWNDTVTAIQVVRPGEGGCMIL</sequence>
<organism evidence="5">
    <name type="scientific">viral metagenome</name>
    <dbReference type="NCBI Taxonomy" id="1070528"/>
    <lineage>
        <taxon>unclassified sequences</taxon>
        <taxon>metagenomes</taxon>
        <taxon>organismal metagenomes</taxon>
    </lineage>
</organism>
<proteinExistence type="inferred from homology"/>
<keyword evidence="2" id="KW-0677">Repeat</keyword>
<evidence type="ECO:0000256" key="2">
    <source>
        <dbReference type="ARBA" id="ARBA00022737"/>
    </source>
</evidence>
<dbReference type="InterPro" id="IPR001064">
    <property type="entry name" value="Beta/gamma_crystallin"/>
</dbReference>
<comment type="similarity">
    <text evidence="1">Belongs to the beta/gamma-crystallin family.</text>
</comment>